<evidence type="ECO:0000256" key="6">
    <source>
        <dbReference type="SAM" id="Phobius"/>
    </source>
</evidence>
<dbReference type="GO" id="GO:0033013">
    <property type="term" value="P:tetrapyrrole metabolic process"/>
    <property type="evidence" value="ECO:0007669"/>
    <property type="project" value="UniProtKB-ARBA"/>
</dbReference>
<evidence type="ECO:0000256" key="1">
    <source>
        <dbReference type="ARBA" id="ARBA00004141"/>
    </source>
</evidence>
<dbReference type="InterPro" id="IPR038330">
    <property type="entry name" value="TspO/MBR-related_sf"/>
</dbReference>
<dbReference type="GO" id="GO:0005741">
    <property type="term" value="C:mitochondrial outer membrane"/>
    <property type="evidence" value="ECO:0007669"/>
    <property type="project" value="TreeGrafter"/>
</dbReference>
<evidence type="ECO:0000256" key="3">
    <source>
        <dbReference type="ARBA" id="ARBA00022692"/>
    </source>
</evidence>
<dbReference type="Pfam" id="PF03073">
    <property type="entry name" value="TspO_MBR"/>
    <property type="match status" value="1"/>
</dbReference>
<evidence type="ECO:0000256" key="5">
    <source>
        <dbReference type="ARBA" id="ARBA00023136"/>
    </source>
</evidence>
<sequence>MGATFSRVIDEASAIRPFGRAVPWWGEALLAAGPLAVGMYIGYSQRENTAGMWYKTLNRWVFPVAWTLLYSAMGYASLRAYRAGASQLGMGLYAAQLLANFAWTPIFFEHHNISLAAKDMTALIGLVGATAFHFNKVDPMSAQLLYPYLAWLGYAGAINLYILKNNGAGKKQL</sequence>
<dbReference type="FunFam" id="1.20.1260.100:FF:000001">
    <property type="entry name" value="translocator protein 2"/>
    <property type="match status" value="1"/>
</dbReference>
<dbReference type="AlphaFoldDB" id="A0AAD9MJJ8"/>
<keyword evidence="5 6" id="KW-0472">Membrane</keyword>
<keyword evidence="8" id="KW-1185">Reference proteome</keyword>
<dbReference type="InterPro" id="IPR004307">
    <property type="entry name" value="TspO_MBR"/>
</dbReference>
<evidence type="ECO:0000256" key="2">
    <source>
        <dbReference type="ARBA" id="ARBA00007524"/>
    </source>
</evidence>
<evidence type="ECO:0000313" key="7">
    <source>
        <dbReference type="EMBL" id="KAK2079997.1"/>
    </source>
</evidence>
<dbReference type="CDD" id="cd15904">
    <property type="entry name" value="TSPO_MBR"/>
    <property type="match status" value="1"/>
</dbReference>
<keyword evidence="3 6" id="KW-0812">Transmembrane</keyword>
<name>A0AAD9MJJ8_PROWI</name>
<dbReference type="PANTHER" id="PTHR10057:SF0">
    <property type="entry name" value="TRANSLOCATOR PROTEIN"/>
    <property type="match status" value="1"/>
</dbReference>
<dbReference type="EMBL" id="JASFZW010000002">
    <property type="protein sequence ID" value="KAK2079997.1"/>
    <property type="molecule type" value="Genomic_DNA"/>
</dbReference>
<dbReference type="Proteomes" id="UP001255856">
    <property type="component" value="Unassembled WGS sequence"/>
</dbReference>
<organism evidence="7 8">
    <name type="scientific">Prototheca wickerhamii</name>
    <dbReference type="NCBI Taxonomy" id="3111"/>
    <lineage>
        <taxon>Eukaryota</taxon>
        <taxon>Viridiplantae</taxon>
        <taxon>Chlorophyta</taxon>
        <taxon>core chlorophytes</taxon>
        <taxon>Trebouxiophyceae</taxon>
        <taxon>Chlorellales</taxon>
        <taxon>Chlorellaceae</taxon>
        <taxon>Prototheca</taxon>
    </lineage>
</organism>
<comment type="similarity">
    <text evidence="2">Belongs to the TspO/BZRP family.</text>
</comment>
<dbReference type="Gene3D" id="1.20.1260.100">
    <property type="entry name" value="TspO/MBR protein"/>
    <property type="match status" value="1"/>
</dbReference>
<feature type="transmembrane region" description="Helical" evidence="6">
    <location>
        <begin position="90"/>
        <end position="108"/>
    </location>
</feature>
<comment type="subcellular location">
    <subcellularLocation>
        <location evidence="1">Membrane</location>
        <topology evidence="1">Multi-pass membrane protein</topology>
    </subcellularLocation>
</comment>
<proteinExistence type="inferred from homology"/>
<feature type="transmembrane region" description="Helical" evidence="6">
    <location>
        <begin position="60"/>
        <end position="78"/>
    </location>
</feature>
<dbReference type="PANTHER" id="PTHR10057">
    <property type="entry name" value="PERIPHERAL-TYPE BENZODIAZEPINE RECEPTOR"/>
    <property type="match status" value="1"/>
</dbReference>
<gene>
    <name evidence="7" type="ORF">QBZ16_002392</name>
</gene>
<protein>
    <submittedName>
        <fullName evidence="7">Uncharacterized protein</fullName>
    </submittedName>
</protein>
<keyword evidence="4 6" id="KW-1133">Transmembrane helix</keyword>
<feature type="transmembrane region" description="Helical" evidence="6">
    <location>
        <begin position="21"/>
        <end position="40"/>
    </location>
</feature>
<accession>A0AAD9MJJ8</accession>
<reference evidence="7" key="1">
    <citation type="submission" date="2021-01" db="EMBL/GenBank/DDBJ databases">
        <authorList>
            <person name="Eckstrom K.M.E."/>
        </authorList>
    </citation>
    <scope>NUCLEOTIDE SEQUENCE</scope>
    <source>
        <strain evidence="7">UVCC 0001</strain>
    </source>
</reference>
<comment type="caution">
    <text evidence="7">The sequence shown here is derived from an EMBL/GenBank/DDBJ whole genome shotgun (WGS) entry which is preliminary data.</text>
</comment>
<evidence type="ECO:0000256" key="4">
    <source>
        <dbReference type="ARBA" id="ARBA00022989"/>
    </source>
</evidence>
<evidence type="ECO:0000313" key="8">
    <source>
        <dbReference type="Proteomes" id="UP001255856"/>
    </source>
</evidence>
<feature type="transmembrane region" description="Helical" evidence="6">
    <location>
        <begin position="145"/>
        <end position="163"/>
    </location>
</feature>